<gene>
    <name evidence="2" type="ORF">BP422_30020</name>
</gene>
<keyword evidence="1" id="KW-0472">Membrane</keyword>
<feature type="transmembrane region" description="Helical" evidence="1">
    <location>
        <begin position="32"/>
        <end position="48"/>
    </location>
</feature>
<evidence type="ECO:0000256" key="1">
    <source>
        <dbReference type="SAM" id="Phobius"/>
    </source>
</evidence>
<dbReference type="AlphaFoldDB" id="A0A220MRM2"/>
<proteinExistence type="predicted"/>
<protein>
    <submittedName>
        <fullName evidence="2">Uncharacterized protein</fullName>
    </submittedName>
</protein>
<reference evidence="2 3" key="1">
    <citation type="submission" date="2016-11" db="EMBL/GenBank/DDBJ databases">
        <authorList>
            <person name="Jaros S."/>
            <person name="Januszkiewicz K."/>
            <person name="Wedrychowicz H."/>
        </authorList>
    </citation>
    <scope>NUCLEOTIDE SEQUENCE [LARGE SCALE GENOMIC DNA]</scope>
    <source>
        <strain evidence="2 3">NF2</strain>
    </source>
</reference>
<dbReference type="Proteomes" id="UP000197781">
    <property type="component" value="Chromosome"/>
</dbReference>
<evidence type="ECO:0000313" key="3">
    <source>
        <dbReference type="Proteomes" id="UP000197781"/>
    </source>
</evidence>
<name>A0A220MRM2_9BACL</name>
<evidence type="ECO:0000313" key="2">
    <source>
        <dbReference type="EMBL" id="ASJ57379.1"/>
    </source>
</evidence>
<keyword evidence="1" id="KW-1133">Transmembrane helix</keyword>
<accession>A0A220MRM2</accession>
<sequence>MMLNLFFALLLSGMLLFNISIGKSMTTGSMSITIGLIVLNLIFFITKFRKSQHEKMKDQVSRFQR</sequence>
<dbReference type="EMBL" id="CP018145">
    <property type="protein sequence ID" value="ASJ57379.1"/>
    <property type="molecule type" value="Genomic_DNA"/>
</dbReference>
<dbReference type="KEGG" id="bfm:BP422_30020"/>
<organism evidence="2 3">
    <name type="scientific">Brevibacillus formosus</name>
    <dbReference type="NCBI Taxonomy" id="54913"/>
    <lineage>
        <taxon>Bacteria</taxon>
        <taxon>Bacillati</taxon>
        <taxon>Bacillota</taxon>
        <taxon>Bacilli</taxon>
        <taxon>Bacillales</taxon>
        <taxon>Paenibacillaceae</taxon>
        <taxon>Brevibacillus</taxon>
    </lineage>
</organism>
<keyword evidence="1" id="KW-0812">Transmembrane</keyword>